<protein>
    <submittedName>
        <fullName evidence="1">Uncharacterized protein</fullName>
    </submittedName>
</protein>
<name>A0A518GKY1_9PLAN</name>
<sequence length="53" mass="6031">MKIANKKLLRVKFDTAWTEKKVDKAFYEVRGKSSDGKTRDIKVAPDSTVMEVA</sequence>
<reference evidence="1 2" key="1">
    <citation type="submission" date="2019-02" db="EMBL/GenBank/DDBJ databases">
        <title>Deep-cultivation of Planctomycetes and their phenomic and genomic characterization uncovers novel biology.</title>
        <authorList>
            <person name="Wiegand S."/>
            <person name="Jogler M."/>
            <person name="Boedeker C."/>
            <person name="Pinto D."/>
            <person name="Vollmers J."/>
            <person name="Rivas-Marin E."/>
            <person name="Kohn T."/>
            <person name="Peeters S.H."/>
            <person name="Heuer A."/>
            <person name="Rast P."/>
            <person name="Oberbeckmann S."/>
            <person name="Bunk B."/>
            <person name="Jeske O."/>
            <person name="Meyerdierks A."/>
            <person name="Storesund J.E."/>
            <person name="Kallscheuer N."/>
            <person name="Luecker S."/>
            <person name="Lage O.M."/>
            <person name="Pohl T."/>
            <person name="Merkel B.J."/>
            <person name="Hornburger P."/>
            <person name="Mueller R.-W."/>
            <person name="Bruemmer F."/>
            <person name="Labrenz M."/>
            <person name="Spormann A.M."/>
            <person name="Op den Camp H."/>
            <person name="Overmann J."/>
            <person name="Amann R."/>
            <person name="Jetten M.S.M."/>
            <person name="Mascher T."/>
            <person name="Medema M.H."/>
            <person name="Devos D.P."/>
            <person name="Kaster A.-K."/>
            <person name="Ovreas L."/>
            <person name="Rohde M."/>
            <person name="Galperin M.Y."/>
            <person name="Jogler C."/>
        </authorList>
    </citation>
    <scope>NUCLEOTIDE SEQUENCE [LARGE SCALE GENOMIC DNA]</scope>
    <source>
        <strain evidence="1 2">Spb1</strain>
    </source>
</reference>
<dbReference type="Proteomes" id="UP000315349">
    <property type="component" value="Chromosome"/>
</dbReference>
<dbReference type="KEGG" id="peh:Spb1_10720"/>
<evidence type="ECO:0000313" key="1">
    <source>
        <dbReference type="EMBL" id="QDV29196.1"/>
    </source>
</evidence>
<accession>A0A518GKY1</accession>
<dbReference type="AlphaFoldDB" id="A0A518GKY1"/>
<organism evidence="1 2">
    <name type="scientific">Planctopirus ephydatiae</name>
    <dbReference type="NCBI Taxonomy" id="2528019"/>
    <lineage>
        <taxon>Bacteria</taxon>
        <taxon>Pseudomonadati</taxon>
        <taxon>Planctomycetota</taxon>
        <taxon>Planctomycetia</taxon>
        <taxon>Planctomycetales</taxon>
        <taxon>Planctomycetaceae</taxon>
        <taxon>Planctopirus</taxon>
    </lineage>
</organism>
<proteinExistence type="predicted"/>
<dbReference type="RefSeq" id="WP_186377799.1">
    <property type="nucleotide sequence ID" value="NZ_CP036299.1"/>
</dbReference>
<keyword evidence="2" id="KW-1185">Reference proteome</keyword>
<evidence type="ECO:0000313" key="2">
    <source>
        <dbReference type="Proteomes" id="UP000315349"/>
    </source>
</evidence>
<dbReference type="EMBL" id="CP036299">
    <property type="protein sequence ID" value="QDV29196.1"/>
    <property type="molecule type" value="Genomic_DNA"/>
</dbReference>
<gene>
    <name evidence="1" type="ORF">Spb1_10720</name>
</gene>